<dbReference type="AlphaFoldDB" id="A0A6A5BDC9"/>
<dbReference type="RefSeq" id="XP_044556653.1">
    <property type="nucleotide sequence ID" value="XM_044713613.1"/>
</dbReference>
<dbReference type="OrthoDB" id="10466637at2759"/>
<reference evidence="1 2" key="1">
    <citation type="journal article" date="2019" name="Sci. Rep.">
        <title>Nanopore sequencing improves the draft genome of the human pathogenic amoeba Naegleria fowleri.</title>
        <authorList>
            <person name="Liechti N."/>
            <person name="Schurch N."/>
            <person name="Bruggmann R."/>
            <person name="Wittwer M."/>
        </authorList>
    </citation>
    <scope>NUCLEOTIDE SEQUENCE [LARGE SCALE GENOMIC DNA]</scope>
    <source>
        <strain evidence="1 2">ATCC 30894</strain>
    </source>
</reference>
<dbReference type="OMA" id="QRDEHIN"/>
<accession>A0A6A5BDC9</accession>
<sequence>MREFLLEQLDQLANYLNHSLLFVEQFERRWSLGIEKLREIVEKLLHSRKFPSKFLMKYLQKATKEKSHRDESHTIATQKTKSRLSDELMQTIKLYQAEFFHMYDKLRTNGISDPNTFVKQQQTILQTLYGRKLKEEKIIDALLLLDNPLSISKFNLTLAQTPTEKSQEPMDETPEQESNILIHFFTSFDKDINNLEHVTISEEDIPIVDALTRSPAIIPQSLLNHTINVPLAFISKVHNQYSIYQRVGNNVNKTKLVLDQYWKEMEHFLSDDSDKRIEFLNAWNVKKIIKAYVIGNKMTKTNNLLLRTLEECVTYFKDTHLVGAAEISDGHFSPLDQTISMLDQQRDIYHYAFECNKEVKSLIGQIVKTFAKQCEELRETKQTKMKQHAQHKLGLYNYNHRIAHYLLLKPVYSFISSNQHDSTQDMGVAFFEMHPSSLEKRRNACLNFLQWSEHDSFGDIKGSTVDLNIRSIQELESRMLENRFTFENLKDIQSLFQNIETDTKTAKGNIELFPQKVLSFIGITNPDRMKKLQAFENREESSQLKKAENPTLHKSFSKLTKLRRFIMSFLAAFVLKSAVKGSVLDVEDQSMRSIFGFMSPLSEDEKQMFKLMVYDYQRAKLFKLVTDKGLFLLPETHLLIKEFVPKKYLWMSPSQKLVHYTKSYQHAHYIDMNSHEIEDYENILLKAVPLMIRRGEDMSNRYILNNRELVLRVLAKRCHRDLRHAKQSLLLPSLVLLHFLYFHTPQRSQQEIVFSYWHLFEPSHFKYIVSEKI</sequence>
<protein>
    <submittedName>
        <fullName evidence="1">Uncharacterized protein</fullName>
    </submittedName>
</protein>
<evidence type="ECO:0000313" key="1">
    <source>
        <dbReference type="EMBL" id="KAF0971938.1"/>
    </source>
</evidence>
<dbReference type="GeneID" id="68116849"/>
<dbReference type="VEuPathDB" id="AmoebaDB:FDP41_009634"/>
<keyword evidence="2" id="KW-1185">Reference proteome</keyword>
<organism evidence="1 2">
    <name type="scientific">Naegleria fowleri</name>
    <name type="common">Brain eating amoeba</name>
    <dbReference type="NCBI Taxonomy" id="5763"/>
    <lineage>
        <taxon>Eukaryota</taxon>
        <taxon>Discoba</taxon>
        <taxon>Heterolobosea</taxon>
        <taxon>Tetramitia</taxon>
        <taxon>Eutetramitia</taxon>
        <taxon>Vahlkampfiidae</taxon>
        <taxon>Naegleria</taxon>
    </lineage>
</organism>
<proteinExistence type="predicted"/>
<dbReference type="Proteomes" id="UP000444721">
    <property type="component" value="Unassembled WGS sequence"/>
</dbReference>
<dbReference type="VEuPathDB" id="AmoebaDB:NfTy_086990"/>
<dbReference type="VEuPathDB" id="AmoebaDB:NF0050770"/>
<name>A0A6A5BDC9_NAEFO</name>
<dbReference type="EMBL" id="VFQX01000072">
    <property type="protein sequence ID" value="KAF0971938.1"/>
    <property type="molecule type" value="Genomic_DNA"/>
</dbReference>
<evidence type="ECO:0000313" key="2">
    <source>
        <dbReference type="Proteomes" id="UP000444721"/>
    </source>
</evidence>
<comment type="caution">
    <text evidence="1">The sequence shown here is derived from an EMBL/GenBank/DDBJ whole genome shotgun (WGS) entry which is preliminary data.</text>
</comment>
<gene>
    <name evidence="1" type="ORF">FDP41_009634</name>
</gene>